<feature type="transmembrane region" description="Helical" evidence="1">
    <location>
        <begin position="89"/>
        <end position="111"/>
    </location>
</feature>
<feature type="transmembrane region" description="Helical" evidence="1">
    <location>
        <begin position="55"/>
        <end position="77"/>
    </location>
</feature>
<keyword evidence="3" id="KW-1185">Reference proteome</keyword>
<evidence type="ECO:0000313" key="2">
    <source>
        <dbReference type="EMBL" id="MCQ4165592.1"/>
    </source>
</evidence>
<organism evidence="2 3">
    <name type="scientific">Tahibacter harae</name>
    <dbReference type="NCBI Taxonomy" id="2963937"/>
    <lineage>
        <taxon>Bacteria</taxon>
        <taxon>Pseudomonadati</taxon>
        <taxon>Pseudomonadota</taxon>
        <taxon>Gammaproteobacteria</taxon>
        <taxon>Lysobacterales</taxon>
        <taxon>Rhodanobacteraceae</taxon>
        <taxon>Tahibacter</taxon>
    </lineage>
</organism>
<keyword evidence="1" id="KW-0472">Membrane</keyword>
<feature type="transmembrane region" description="Helical" evidence="1">
    <location>
        <begin position="131"/>
        <end position="153"/>
    </location>
</feature>
<dbReference type="Proteomes" id="UP001165498">
    <property type="component" value="Unassembled WGS sequence"/>
</dbReference>
<feature type="transmembrane region" description="Helical" evidence="1">
    <location>
        <begin position="18"/>
        <end position="35"/>
    </location>
</feature>
<dbReference type="PANTHER" id="PTHR39087:SF2">
    <property type="entry name" value="UPF0104 MEMBRANE PROTEIN MJ1595"/>
    <property type="match status" value="1"/>
</dbReference>
<gene>
    <name evidence="2" type="ORF">NM961_12810</name>
</gene>
<sequence length="328" mass="34804">MPGAESAARRWRGWLRRGLWLGMALLAAWLIWHLLHETDWPAVRRALAARGSGELLLIAALALASHALYGLLDLIGAHSLGLKLPHWRTWLTATASYACNLNLGSLVGAAALRYRLYGRQGVATADVSRLIVLSMASNWLGYLLLIASLPLWAATPALTRWTGGALPWLSLGAALVVAGYLYACAAQLRWRLRGHVFAFPAWPAALAQIGVAALNWALMGLVLQHCLGQGLGYAPVLSALLVAAVAGAVTHVPGGWGVLDFVIVKSLAGGAEQGSLLIAGVLVYRAAYYLLPLALASFSLLRLSFPRRAVRRDASPPARRAGGDAGPA</sequence>
<protein>
    <submittedName>
        <fullName evidence="2">UPF0104 family protein</fullName>
    </submittedName>
</protein>
<dbReference type="RefSeq" id="WP_255914779.1">
    <property type="nucleotide sequence ID" value="NZ_JANFQO010000010.1"/>
</dbReference>
<dbReference type="PANTHER" id="PTHR39087">
    <property type="entry name" value="UPF0104 MEMBRANE PROTEIN MJ1595"/>
    <property type="match status" value="1"/>
</dbReference>
<evidence type="ECO:0000256" key="1">
    <source>
        <dbReference type="SAM" id="Phobius"/>
    </source>
</evidence>
<reference evidence="2" key="1">
    <citation type="submission" date="2022-07" db="EMBL/GenBank/DDBJ databases">
        <title>Tahibacter sp., a new gammaproteobacterium isolated from the silt sample collected at pig farm.</title>
        <authorList>
            <person name="Chen H."/>
        </authorList>
    </citation>
    <scope>NUCLEOTIDE SEQUENCE</scope>
    <source>
        <strain evidence="2">P2K</strain>
    </source>
</reference>
<keyword evidence="1" id="KW-0812">Transmembrane</keyword>
<keyword evidence="1" id="KW-1133">Transmembrane helix</keyword>
<comment type="caution">
    <text evidence="2">The sequence shown here is derived from an EMBL/GenBank/DDBJ whole genome shotgun (WGS) entry which is preliminary data.</text>
</comment>
<feature type="transmembrane region" description="Helical" evidence="1">
    <location>
        <begin position="230"/>
        <end position="249"/>
    </location>
</feature>
<feature type="transmembrane region" description="Helical" evidence="1">
    <location>
        <begin position="165"/>
        <end position="182"/>
    </location>
</feature>
<proteinExistence type="predicted"/>
<feature type="transmembrane region" description="Helical" evidence="1">
    <location>
        <begin position="202"/>
        <end position="223"/>
    </location>
</feature>
<name>A0ABT1QTH2_9GAMM</name>
<accession>A0ABT1QTH2</accession>
<evidence type="ECO:0000313" key="3">
    <source>
        <dbReference type="Proteomes" id="UP001165498"/>
    </source>
</evidence>
<feature type="transmembrane region" description="Helical" evidence="1">
    <location>
        <begin position="286"/>
        <end position="305"/>
    </location>
</feature>
<dbReference type="EMBL" id="JANFQO010000010">
    <property type="protein sequence ID" value="MCQ4165592.1"/>
    <property type="molecule type" value="Genomic_DNA"/>
</dbReference>